<dbReference type="NCBIfam" id="TIGR01352">
    <property type="entry name" value="tonB_Cterm"/>
    <property type="match status" value="1"/>
</dbReference>
<dbReference type="Proteomes" id="UP000007463">
    <property type="component" value="Chromosome"/>
</dbReference>
<dbReference type="InterPro" id="IPR051045">
    <property type="entry name" value="TonB-dependent_transducer"/>
</dbReference>
<keyword evidence="3" id="KW-0813">Transport</keyword>
<keyword evidence="5" id="KW-0997">Cell inner membrane</keyword>
<dbReference type="PANTHER" id="PTHR33446">
    <property type="entry name" value="PROTEIN TONB-RELATED"/>
    <property type="match status" value="1"/>
</dbReference>
<evidence type="ECO:0000256" key="4">
    <source>
        <dbReference type="ARBA" id="ARBA00022475"/>
    </source>
</evidence>
<feature type="region of interest" description="Disordered" evidence="10">
    <location>
        <begin position="132"/>
        <end position="175"/>
    </location>
</feature>
<dbReference type="SUPFAM" id="SSF74653">
    <property type="entry name" value="TolA/TonB C-terminal domain"/>
    <property type="match status" value="1"/>
</dbReference>
<reference evidence="13 14" key="1">
    <citation type="journal article" date="2011" name="Stand. Genomic Sci.">
        <title>Complete genome sequence of the gliding freshwater bacterium Fluviicola taffensis type strain (RW262).</title>
        <authorList>
            <person name="Woyke T."/>
            <person name="Chertkov O."/>
            <person name="Lapidus A."/>
            <person name="Nolan M."/>
            <person name="Lucas S."/>
            <person name="Del Rio T.G."/>
            <person name="Tice H."/>
            <person name="Cheng J.F."/>
            <person name="Tapia R."/>
            <person name="Han C."/>
            <person name="Goodwin L."/>
            <person name="Pitluck S."/>
            <person name="Liolios K."/>
            <person name="Pagani I."/>
            <person name="Ivanova N."/>
            <person name="Huntemann M."/>
            <person name="Mavromatis K."/>
            <person name="Mikhailova N."/>
            <person name="Pati A."/>
            <person name="Chen A."/>
            <person name="Palaniappan K."/>
            <person name="Land M."/>
            <person name="Hauser L."/>
            <person name="Brambilla E.M."/>
            <person name="Rohde M."/>
            <person name="Mwirichia R."/>
            <person name="Sikorski J."/>
            <person name="Tindall B.J."/>
            <person name="Goker M."/>
            <person name="Bristow J."/>
            <person name="Eisen J.A."/>
            <person name="Markowitz V."/>
            <person name="Hugenholtz P."/>
            <person name="Klenk H.P."/>
            <person name="Kyrpides N.C."/>
        </authorList>
    </citation>
    <scope>NUCLEOTIDE SEQUENCE [LARGE SCALE GENOMIC DNA]</scope>
    <source>
        <strain evidence="14">DSM 16823 / RW262 / RW262</strain>
    </source>
</reference>
<dbReference type="AlphaFoldDB" id="F2IAH0"/>
<evidence type="ECO:0000256" key="8">
    <source>
        <dbReference type="ARBA" id="ARBA00022989"/>
    </source>
</evidence>
<feature type="domain" description="TonB C-terminal" evidence="12">
    <location>
        <begin position="194"/>
        <end position="286"/>
    </location>
</feature>
<evidence type="ECO:0000256" key="2">
    <source>
        <dbReference type="ARBA" id="ARBA00006555"/>
    </source>
</evidence>
<accession>F2IAH0</accession>
<feature type="transmembrane region" description="Helical" evidence="11">
    <location>
        <begin position="57"/>
        <end position="78"/>
    </location>
</feature>
<dbReference type="GO" id="GO:0098797">
    <property type="term" value="C:plasma membrane protein complex"/>
    <property type="evidence" value="ECO:0007669"/>
    <property type="project" value="TreeGrafter"/>
</dbReference>
<keyword evidence="14" id="KW-1185">Reference proteome</keyword>
<dbReference type="RefSeq" id="WP_013685878.1">
    <property type="nucleotide sequence ID" value="NC_015321.1"/>
</dbReference>
<keyword evidence="9 11" id="KW-0472">Membrane</keyword>
<dbReference type="InterPro" id="IPR006260">
    <property type="entry name" value="TonB/TolA_C"/>
</dbReference>
<dbReference type="EMBL" id="CP002542">
    <property type="protein sequence ID" value="AEA43106.1"/>
    <property type="molecule type" value="Genomic_DNA"/>
</dbReference>
<dbReference type="GO" id="GO:0055085">
    <property type="term" value="P:transmembrane transport"/>
    <property type="evidence" value="ECO:0007669"/>
    <property type="project" value="InterPro"/>
</dbReference>
<dbReference type="KEGG" id="fte:Fluta_1109"/>
<dbReference type="Pfam" id="PF03544">
    <property type="entry name" value="TonB_C"/>
    <property type="match status" value="1"/>
</dbReference>
<dbReference type="PANTHER" id="PTHR33446:SF2">
    <property type="entry name" value="PROTEIN TONB"/>
    <property type="match status" value="1"/>
</dbReference>
<dbReference type="HOGENOM" id="CLU_065795_0_0_10"/>
<evidence type="ECO:0000256" key="10">
    <source>
        <dbReference type="SAM" id="MobiDB-lite"/>
    </source>
</evidence>
<keyword evidence="7" id="KW-0653">Protein transport</keyword>
<evidence type="ECO:0000313" key="14">
    <source>
        <dbReference type="Proteomes" id="UP000007463"/>
    </source>
</evidence>
<sequence length="286" mass="31925">MVVAIVILLVAGISLYEYFSSKTWQQVTSSERNDIVFEDRNHEYGAYQIRTNYSRNLLLVMLGVILFIGTSFAIYKFISSLPEAKPEETPLDLTTFAVDAPKDEEIIEPLEPEIPPMEKSIQFLPPVVTDDEVDTPPPTVEELADTKASDKTNENEVDPFAKVDPTPPKPKEEKVEKKEEIIYDIVDEPADFPGGRAALLKYLSENINYPQVAQEMGIQGKCYIQFVVSENGFISNVKVKKGVTDCPECDAEAIRVVKGMPKWSPGKNNGKAVNSVFSLPVSYKLN</sequence>
<keyword evidence="8 11" id="KW-1133">Transmembrane helix</keyword>
<evidence type="ECO:0000313" key="13">
    <source>
        <dbReference type="EMBL" id="AEA43106.1"/>
    </source>
</evidence>
<keyword evidence="6 11" id="KW-0812">Transmembrane</keyword>
<evidence type="ECO:0000256" key="6">
    <source>
        <dbReference type="ARBA" id="ARBA00022692"/>
    </source>
</evidence>
<evidence type="ECO:0000259" key="12">
    <source>
        <dbReference type="PROSITE" id="PS52015"/>
    </source>
</evidence>
<evidence type="ECO:0000256" key="9">
    <source>
        <dbReference type="ARBA" id="ARBA00023136"/>
    </source>
</evidence>
<keyword evidence="4" id="KW-1003">Cell membrane</keyword>
<reference evidence="14" key="2">
    <citation type="submission" date="2011-02" db="EMBL/GenBank/DDBJ databases">
        <title>The complete genome of Fluviicola taffensis DSM 16823.</title>
        <authorList>
            <consortium name="US DOE Joint Genome Institute (JGI-PGF)"/>
            <person name="Lucas S."/>
            <person name="Copeland A."/>
            <person name="Lapidus A."/>
            <person name="Bruce D."/>
            <person name="Goodwin L."/>
            <person name="Pitluck S."/>
            <person name="Kyrpides N."/>
            <person name="Mavromatis K."/>
            <person name="Ivanova N."/>
            <person name="Mikhailova N."/>
            <person name="Pagani I."/>
            <person name="Chertkov O."/>
            <person name="Detter J.C."/>
            <person name="Han C."/>
            <person name="Tapia R."/>
            <person name="Land M."/>
            <person name="Hauser L."/>
            <person name="Markowitz V."/>
            <person name="Cheng J.-F."/>
            <person name="Hugenholtz P."/>
            <person name="Woyke T."/>
            <person name="Wu D."/>
            <person name="Tindall B."/>
            <person name="Pomrenke H.G."/>
            <person name="Brambilla E."/>
            <person name="Klenk H.-P."/>
            <person name="Eisen J.A."/>
        </authorList>
    </citation>
    <scope>NUCLEOTIDE SEQUENCE [LARGE SCALE GENOMIC DNA]</scope>
    <source>
        <strain evidence="14">DSM 16823 / RW262 / RW262</strain>
    </source>
</reference>
<organism evidence="13 14">
    <name type="scientific">Fluviicola taffensis (strain DSM 16823 / NCIMB 13979 / RW262)</name>
    <dbReference type="NCBI Taxonomy" id="755732"/>
    <lineage>
        <taxon>Bacteria</taxon>
        <taxon>Pseudomonadati</taxon>
        <taxon>Bacteroidota</taxon>
        <taxon>Flavobacteriia</taxon>
        <taxon>Flavobacteriales</taxon>
        <taxon>Crocinitomicaceae</taxon>
        <taxon>Fluviicola</taxon>
    </lineage>
</organism>
<gene>
    <name evidence="13" type="ordered locus">Fluta_1109</name>
</gene>
<protein>
    <submittedName>
        <fullName evidence="13">TonB family protein</fullName>
    </submittedName>
</protein>
<proteinExistence type="inferred from homology"/>
<evidence type="ECO:0000256" key="1">
    <source>
        <dbReference type="ARBA" id="ARBA00004383"/>
    </source>
</evidence>
<comment type="subcellular location">
    <subcellularLocation>
        <location evidence="1">Cell inner membrane</location>
        <topology evidence="1">Single-pass membrane protein</topology>
        <orientation evidence="1">Periplasmic side</orientation>
    </subcellularLocation>
</comment>
<comment type="similarity">
    <text evidence="2">Belongs to the TonB family.</text>
</comment>
<dbReference type="PROSITE" id="PS52015">
    <property type="entry name" value="TONB_CTD"/>
    <property type="match status" value="1"/>
</dbReference>
<dbReference type="eggNOG" id="COG0810">
    <property type="taxonomic scope" value="Bacteria"/>
</dbReference>
<dbReference type="STRING" id="755732.Fluta_1109"/>
<dbReference type="InterPro" id="IPR037682">
    <property type="entry name" value="TonB_C"/>
</dbReference>
<dbReference type="Gene3D" id="3.30.1150.10">
    <property type="match status" value="1"/>
</dbReference>
<evidence type="ECO:0000256" key="5">
    <source>
        <dbReference type="ARBA" id="ARBA00022519"/>
    </source>
</evidence>
<evidence type="ECO:0000256" key="7">
    <source>
        <dbReference type="ARBA" id="ARBA00022927"/>
    </source>
</evidence>
<evidence type="ECO:0000256" key="3">
    <source>
        <dbReference type="ARBA" id="ARBA00022448"/>
    </source>
</evidence>
<evidence type="ECO:0000256" key="11">
    <source>
        <dbReference type="SAM" id="Phobius"/>
    </source>
</evidence>
<feature type="compositionally biased region" description="Basic and acidic residues" evidence="10">
    <location>
        <begin position="144"/>
        <end position="154"/>
    </location>
</feature>
<name>F2IAH0_FLUTR</name>
<dbReference type="GO" id="GO:0015031">
    <property type="term" value="P:protein transport"/>
    <property type="evidence" value="ECO:0007669"/>
    <property type="project" value="UniProtKB-KW"/>
</dbReference>
<dbReference type="GO" id="GO:0031992">
    <property type="term" value="F:energy transducer activity"/>
    <property type="evidence" value="ECO:0007669"/>
    <property type="project" value="TreeGrafter"/>
</dbReference>